<dbReference type="NCBIfam" id="TIGR00951">
    <property type="entry name" value="2A43"/>
    <property type="match status" value="1"/>
</dbReference>
<dbReference type="FunFam" id="1.20.1280.290:FF:000016">
    <property type="entry name" value="Cystinosin homolog"/>
    <property type="match status" value="1"/>
</dbReference>
<keyword evidence="5" id="KW-0677">Repeat</keyword>
<keyword evidence="14" id="KW-1185">Reference proteome</keyword>
<protein>
    <recommendedName>
        <fullName evidence="15">Cystinosin</fullName>
    </recommendedName>
</protein>
<comment type="catalytic activity">
    <reaction evidence="10">
        <text>L-cystine(out) + H(+)(out) = L-cystine(in) + H(+)(in)</text>
        <dbReference type="Rhea" id="RHEA:66172"/>
        <dbReference type="ChEBI" id="CHEBI:15378"/>
        <dbReference type="ChEBI" id="CHEBI:35491"/>
    </reaction>
    <physiologicalReaction direction="left-to-right" evidence="10">
        <dbReference type="Rhea" id="RHEA:66173"/>
    </physiologicalReaction>
</comment>
<feature type="transmembrane region" description="Helical" evidence="12">
    <location>
        <begin position="12"/>
        <end position="33"/>
    </location>
</feature>
<dbReference type="PANTHER" id="PTHR13131">
    <property type="entry name" value="CYSTINOSIN"/>
    <property type="match status" value="1"/>
</dbReference>
<reference evidence="13" key="1">
    <citation type="submission" date="2022-07" db="EMBL/GenBank/DDBJ databases">
        <title>Phylogenomic reconstructions and comparative analyses of Kickxellomycotina fungi.</title>
        <authorList>
            <person name="Reynolds N.K."/>
            <person name="Stajich J.E."/>
            <person name="Barry K."/>
            <person name="Grigoriev I.V."/>
            <person name="Crous P."/>
            <person name="Smith M.E."/>
        </authorList>
    </citation>
    <scope>NUCLEOTIDE SEQUENCE</scope>
    <source>
        <strain evidence="13">RSA 1196</strain>
    </source>
</reference>
<dbReference type="SMART" id="SM00679">
    <property type="entry name" value="CTNS"/>
    <property type="match status" value="2"/>
</dbReference>
<evidence type="ECO:0000256" key="10">
    <source>
        <dbReference type="ARBA" id="ARBA00048473"/>
    </source>
</evidence>
<feature type="transmembrane region" description="Helical" evidence="12">
    <location>
        <begin position="222"/>
        <end position="241"/>
    </location>
</feature>
<feature type="transmembrane region" description="Helical" evidence="12">
    <location>
        <begin position="89"/>
        <end position="108"/>
    </location>
</feature>
<keyword evidence="6" id="KW-0769">Symport</keyword>
<evidence type="ECO:0000256" key="9">
    <source>
        <dbReference type="ARBA" id="ARBA00023228"/>
    </source>
</evidence>
<evidence type="ECO:0000256" key="3">
    <source>
        <dbReference type="ARBA" id="ARBA00022448"/>
    </source>
</evidence>
<dbReference type="InterPro" id="IPR006603">
    <property type="entry name" value="PQ-loop_rpt"/>
</dbReference>
<feature type="transmembrane region" description="Helical" evidence="12">
    <location>
        <begin position="45"/>
        <end position="65"/>
    </location>
</feature>
<evidence type="ECO:0000256" key="6">
    <source>
        <dbReference type="ARBA" id="ARBA00022847"/>
    </source>
</evidence>
<evidence type="ECO:0000256" key="5">
    <source>
        <dbReference type="ARBA" id="ARBA00022737"/>
    </source>
</evidence>
<dbReference type="GO" id="GO:0015184">
    <property type="term" value="F:L-cystine transmembrane transporter activity"/>
    <property type="evidence" value="ECO:0007669"/>
    <property type="project" value="TreeGrafter"/>
</dbReference>
<evidence type="ECO:0000256" key="2">
    <source>
        <dbReference type="ARBA" id="ARBA00006855"/>
    </source>
</evidence>
<dbReference type="PANTHER" id="PTHR13131:SF5">
    <property type="entry name" value="CYSTINOSIN"/>
    <property type="match status" value="1"/>
</dbReference>
<feature type="compositionally biased region" description="Polar residues" evidence="11">
    <location>
        <begin position="277"/>
        <end position="286"/>
    </location>
</feature>
<dbReference type="Pfam" id="PF04193">
    <property type="entry name" value="PQ-loop"/>
    <property type="match status" value="2"/>
</dbReference>
<organism evidence="13 14">
    <name type="scientific">Dispira parvispora</name>
    <dbReference type="NCBI Taxonomy" id="1520584"/>
    <lineage>
        <taxon>Eukaryota</taxon>
        <taxon>Fungi</taxon>
        <taxon>Fungi incertae sedis</taxon>
        <taxon>Zoopagomycota</taxon>
        <taxon>Kickxellomycotina</taxon>
        <taxon>Dimargaritomycetes</taxon>
        <taxon>Dimargaritales</taxon>
        <taxon>Dimargaritaceae</taxon>
        <taxon>Dispira</taxon>
    </lineage>
</organism>
<dbReference type="GO" id="GO:0000324">
    <property type="term" value="C:fungal-type vacuole"/>
    <property type="evidence" value="ECO:0007669"/>
    <property type="project" value="TreeGrafter"/>
</dbReference>
<dbReference type="GO" id="GO:0005774">
    <property type="term" value="C:vacuolar membrane"/>
    <property type="evidence" value="ECO:0007669"/>
    <property type="project" value="TreeGrafter"/>
</dbReference>
<dbReference type="OrthoDB" id="75720at2759"/>
<accession>A0A9W8E836</accession>
<dbReference type="Gene3D" id="1.20.1280.290">
    <property type="match status" value="1"/>
</dbReference>
<dbReference type="Proteomes" id="UP001150925">
    <property type="component" value="Unassembled WGS sequence"/>
</dbReference>
<comment type="similarity">
    <text evidence="2">Belongs to the cystinosin family.</text>
</comment>
<keyword evidence="9" id="KW-0458">Lysosome</keyword>
<keyword evidence="8 12" id="KW-0472">Membrane</keyword>
<name>A0A9W8E836_9FUNG</name>
<evidence type="ECO:0008006" key="15">
    <source>
        <dbReference type="Google" id="ProtNLM"/>
    </source>
</evidence>
<keyword evidence="4 12" id="KW-0812">Transmembrane</keyword>
<evidence type="ECO:0000256" key="8">
    <source>
        <dbReference type="ARBA" id="ARBA00023136"/>
    </source>
</evidence>
<evidence type="ECO:0000256" key="11">
    <source>
        <dbReference type="SAM" id="MobiDB-lite"/>
    </source>
</evidence>
<comment type="subcellular location">
    <subcellularLocation>
        <location evidence="1">Lysosome membrane</location>
        <topology evidence="1">Multi-pass membrane protein</topology>
    </subcellularLocation>
</comment>
<evidence type="ECO:0000313" key="14">
    <source>
        <dbReference type="Proteomes" id="UP001150925"/>
    </source>
</evidence>
<evidence type="ECO:0000256" key="4">
    <source>
        <dbReference type="ARBA" id="ARBA00022692"/>
    </source>
</evidence>
<comment type="caution">
    <text evidence="13">The sequence shown here is derived from an EMBL/GenBank/DDBJ whole genome shotgun (WGS) entry which is preliminary data.</text>
</comment>
<sequence length="292" mass="32662">MVATFGAVVSAALGWLYFGAWSVSFYPQALLNYRRKSVQGLSIDFLVYNSFGFACYSLYNITFYASDTVRQQYRERNAGQENLVRFNDVMFAVHAFLVATFTLGQSLVYKRHRHQRLSLVAKTFLVCSGLGITTLLIGVTLGVTAWIDLMYFFSYVKLVVSLVKYCPQVYANYLAQSTVGWSIHNILLDFSGGILSMAQLLLDAGRLDNWDGVLGNPVKLGLALVSMAFDVVFMIQHYVLYRRNADFQRLDLIASETEDSEAETSTADSLEAPVAYNDSTDLSASPSILRRL</sequence>
<evidence type="ECO:0000256" key="12">
    <source>
        <dbReference type="SAM" id="Phobius"/>
    </source>
</evidence>
<feature type="region of interest" description="Disordered" evidence="11">
    <location>
        <begin position="261"/>
        <end position="292"/>
    </location>
</feature>
<dbReference type="EMBL" id="JANBPY010000247">
    <property type="protein sequence ID" value="KAJ1967991.1"/>
    <property type="molecule type" value="Genomic_DNA"/>
</dbReference>
<keyword evidence="3" id="KW-0813">Transport</keyword>
<proteinExistence type="inferred from homology"/>
<dbReference type="AlphaFoldDB" id="A0A9W8E836"/>
<dbReference type="GO" id="GO:0015293">
    <property type="term" value="F:symporter activity"/>
    <property type="evidence" value="ECO:0007669"/>
    <property type="project" value="UniProtKB-KW"/>
</dbReference>
<evidence type="ECO:0000256" key="7">
    <source>
        <dbReference type="ARBA" id="ARBA00022989"/>
    </source>
</evidence>
<dbReference type="InterPro" id="IPR005282">
    <property type="entry name" value="LC_transporter"/>
</dbReference>
<keyword evidence="7 12" id="KW-1133">Transmembrane helix</keyword>
<feature type="transmembrane region" description="Helical" evidence="12">
    <location>
        <begin position="120"/>
        <end position="143"/>
    </location>
</feature>
<gene>
    <name evidence="13" type="ORF">IWQ62_001515</name>
</gene>
<evidence type="ECO:0000313" key="13">
    <source>
        <dbReference type="EMBL" id="KAJ1967991.1"/>
    </source>
</evidence>
<evidence type="ECO:0000256" key="1">
    <source>
        <dbReference type="ARBA" id="ARBA00004155"/>
    </source>
</evidence>